<dbReference type="HOGENOM" id="CLU_3398673_0_0_11"/>
<proteinExistence type="predicted"/>
<comment type="caution">
    <text evidence="1">The sequence shown here is derived from an EMBL/GenBank/DDBJ whole genome shotgun (WGS) entry which is preliminary data.</text>
</comment>
<accession>S4M7W0</accession>
<dbReference type="Proteomes" id="UP000015001">
    <property type="component" value="Unassembled WGS sequence"/>
</dbReference>
<evidence type="ECO:0000313" key="1">
    <source>
        <dbReference type="EMBL" id="EPJ35363.1"/>
    </source>
</evidence>
<gene>
    <name evidence="1" type="ORF">STAFG_7581</name>
</gene>
<keyword evidence="2" id="KW-1185">Reference proteome</keyword>
<organism evidence="1 2">
    <name type="scientific">Streptomyces afghaniensis 772</name>
    <dbReference type="NCBI Taxonomy" id="1283301"/>
    <lineage>
        <taxon>Bacteria</taxon>
        <taxon>Bacillati</taxon>
        <taxon>Actinomycetota</taxon>
        <taxon>Actinomycetes</taxon>
        <taxon>Kitasatosporales</taxon>
        <taxon>Streptomycetaceae</taxon>
        <taxon>Streptomyces</taxon>
    </lineage>
</organism>
<dbReference type="AlphaFoldDB" id="S4M7W0"/>
<name>S4M7W0_9ACTN</name>
<sequence length="31" mass="3443">MGLTYAFSHAFEGKTLTSVSWLPRVSVTDLK</sequence>
<reference evidence="1 2" key="1">
    <citation type="submission" date="2013-02" db="EMBL/GenBank/DDBJ databases">
        <title>Draft Genome Sequence of Streptomyces afghaniensis, Which Produces Compounds of the Julimycin B-Complex.</title>
        <authorList>
            <person name="Gruening B.A."/>
            <person name="Praeg A."/>
            <person name="Erxleben A."/>
            <person name="Guenther S."/>
            <person name="Fiedler H.-P."/>
            <person name="Goodfellow M."/>
            <person name="Mueller M."/>
        </authorList>
    </citation>
    <scope>NUCLEOTIDE SEQUENCE [LARGE SCALE GENOMIC DNA]</scope>
    <source>
        <strain evidence="1 2">772</strain>
    </source>
</reference>
<dbReference type="EMBL" id="AOPY01001642">
    <property type="protein sequence ID" value="EPJ35363.1"/>
    <property type="molecule type" value="Genomic_DNA"/>
</dbReference>
<protein>
    <submittedName>
        <fullName evidence="1">Uncharacterized protein</fullName>
    </submittedName>
</protein>
<evidence type="ECO:0000313" key="2">
    <source>
        <dbReference type="Proteomes" id="UP000015001"/>
    </source>
</evidence>